<feature type="region of interest" description="Disordered" evidence="1">
    <location>
        <begin position="326"/>
        <end position="368"/>
    </location>
</feature>
<feature type="domain" description="NrS-1 polymerase-like HBD" evidence="2">
    <location>
        <begin position="238"/>
        <end position="295"/>
    </location>
</feature>
<name>A0A6J5LB97_9CAUD</name>
<feature type="compositionally biased region" description="Polar residues" evidence="1">
    <location>
        <begin position="347"/>
        <end position="368"/>
    </location>
</feature>
<gene>
    <name evidence="3" type="ORF">UFOVP131_5</name>
</gene>
<proteinExistence type="predicted"/>
<evidence type="ECO:0000313" key="3">
    <source>
        <dbReference type="EMBL" id="CAB4131734.1"/>
    </source>
</evidence>
<organism evidence="3">
    <name type="scientific">uncultured Caudovirales phage</name>
    <dbReference type="NCBI Taxonomy" id="2100421"/>
    <lineage>
        <taxon>Viruses</taxon>
        <taxon>Duplodnaviria</taxon>
        <taxon>Heunggongvirae</taxon>
        <taxon>Uroviricota</taxon>
        <taxon>Caudoviricetes</taxon>
        <taxon>Peduoviridae</taxon>
        <taxon>Maltschvirus</taxon>
        <taxon>Maltschvirus maltsch</taxon>
    </lineage>
</organism>
<evidence type="ECO:0000256" key="1">
    <source>
        <dbReference type="SAM" id="MobiDB-lite"/>
    </source>
</evidence>
<dbReference type="InterPro" id="IPR054468">
    <property type="entry name" value="NrSPol-like_HBD"/>
</dbReference>
<dbReference type="Pfam" id="PF22763">
    <property type="entry name" value="NrS1-1_pol-like_HBD"/>
    <property type="match status" value="1"/>
</dbReference>
<reference evidence="3" key="1">
    <citation type="submission" date="2020-04" db="EMBL/GenBank/DDBJ databases">
        <authorList>
            <person name="Chiriac C."/>
            <person name="Salcher M."/>
            <person name="Ghai R."/>
            <person name="Kavagutti S V."/>
        </authorList>
    </citation>
    <scope>NUCLEOTIDE SEQUENCE</scope>
</reference>
<accession>A0A6J5LB97</accession>
<evidence type="ECO:0000259" key="2">
    <source>
        <dbReference type="Pfam" id="PF22763"/>
    </source>
</evidence>
<sequence length="824" mass="90711">MLQNIPIELRQYNNWIVWRLEYRCDANGYVDLERKPTKVPYQPWPGGKKAASNRPAEWGSFDQACAAPLTLTGPCDPNTPVAETGFSGVGFMFSDNDPFTGIDLDDTHGDTEAYQRQLKIFREFNSYSELSPSNTGLHIIVKGKLPYGRRRAFIELYSRERFFTMTGNVQNAVDIAERQQLLDVLFEQMGGAPTEYNVAETAQTETDDAIIERAAGAVNGEKFTKLFMGDWQGEYPSQSEADLALVDIIAFYTQNKEQIRRIYRQSELGQTPKDNYEHRGDRVAYVEYMVKKSFDRQLPPLDLDAFANLRQQFNAQVSAQMAAKAAGALPAHNTPATTGIGQEPGEGTQQAGPTGNTAQLASATLPQPSGNVNGFPPGLIGQLAQFILDAAPRPVPDIALAGAIAMLSGITGRAYNTYTGAGLNQYFLLLAPTGTGKDAIIDGTSKLFNAIQGQVPAALDFKGPGELVSSAGLIKWMEKKPATFSILGEIGLLMQQMASPTANAHLKGLQRTLTQFYSRSGRGKTFDPSAYSDQQKNTGHIHNPALTIIGESVPGEFYAALDESLIANGLLPRFAIFEYEGERPYLQKGKEFVQPPFALVQSLADLAANCLNLAHNNNVHVVQPTAEAEAKLTEFDNWTTDQINASGNAEVIRHLWNRAHLKALKLASLYAVSVNYLNPVIDMAAVMWATNLIVGQTTKLIHKFENDEVGDLSNSEAKQTHDMIKCIATFLHSPHDKFSKYGGTPDMHRDGVFTYSHIQRRLVSMASFRLDRYGSTNAIKRALQHLLDGDEIREMPKAQMSAKYGCNARAFVVSNPTRFADSLK</sequence>
<dbReference type="EMBL" id="LR796252">
    <property type="protein sequence ID" value="CAB4131734.1"/>
    <property type="molecule type" value="Genomic_DNA"/>
</dbReference>
<protein>
    <recommendedName>
        <fullName evidence="2">NrS-1 polymerase-like HBD domain-containing protein</fullName>
    </recommendedName>
</protein>